<dbReference type="PANTHER" id="PTHR30582">
    <property type="entry name" value="L,D-TRANSPEPTIDASE"/>
    <property type="match status" value="1"/>
</dbReference>
<comment type="similarity">
    <text evidence="2">Belongs to the YkuD family.</text>
</comment>
<evidence type="ECO:0000256" key="2">
    <source>
        <dbReference type="ARBA" id="ARBA00005992"/>
    </source>
</evidence>
<evidence type="ECO:0000313" key="13">
    <source>
        <dbReference type="EMBL" id="MDQ0418759.1"/>
    </source>
</evidence>
<dbReference type="GO" id="GO:0018104">
    <property type="term" value="P:peptidoglycan-protein cross-linking"/>
    <property type="evidence" value="ECO:0007669"/>
    <property type="project" value="TreeGrafter"/>
</dbReference>
<feature type="domain" description="SH3b" evidence="11">
    <location>
        <begin position="257"/>
        <end position="320"/>
    </location>
</feature>
<keyword evidence="6 9" id="KW-0573">Peptidoglycan synthesis</keyword>
<keyword evidence="3" id="KW-0808">Transferase</keyword>
<organism evidence="13 14">
    <name type="scientific">Croceifilum oryzae</name>
    <dbReference type="NCBI Taxonomy" id="1553429"/>
    <lineage>
        <taxon>Bacteria</taxon>
        <taxon>Bacillati</taxon>
        <taxon>Bacillota</taxon>
        <taxon>Bacilli</taxon>
        <taxon>Bacillales</taxon>
        <taxon>Thermoactinomycetaceae</taxon>
        <taxon>Croceifilum</taxon>
    </lineage>
</organism>
<evidence type="ECO:0000256" key="4">
    <source>
        <dbReference type="ARBA" id="ARBA00022801"/>
    </source>
</evidence>
<evidence type="ECO:0000256" key="7">
    <source>
        <dbReference type="ARBA" id="ARBA00023316"/>
    </source>
</evidence>
<proteinExistence type="inferred from homology"/>
<dbReference type="PROSITE" id="PS52029">
    <property type="entry name" value="LD_TPASE"/>
    <property type="match status" value="1"/>
</dbReference>
<dbReference type="Pfam" id="PF08239">
    <property type="entry name" value="SH3_3"/>
    <property type="match status" value="2"/>
</dbReference>
<feature type="chain" id="PRO_5042589984" evidence="10">
    <location>
        <begin position="28"/>
        <end position="320"/>
    </location>
</feature>
<dbReference type="GO" id="GO:0071555">
    <property type="term" value="P:cell wall organization"/>
    <property type="evidence" value="ECO:0007669"/>
    <property type="project" value="UniProtKB-UniRule"/>
</dbReference>
<gene>
    <name evidence="13" type="ORF">J2Z48_002963</name>
</gene>
<dbReference type="Gene3D" id="2.30.30.40">
    <property type="entry name" value="SH3 Domains"/>
    <property type="match status" value="2"/>
</dbReference>
<dbReference type="Pfam" id="PF03734">
    <property type="entry name" value="YkuD"/>
    <property type="match status" value="1"/>
</dbReference>
<dbReference type="PROSITE" id="PS51781">
    <property type="entry name" value="SH3B"/>
    <property type="match status" value="2"/>
</dbReference>
<evidence type="ECO:0000256" key="6">
    <source>
        <dbReference type="ARBA" id="ARBA00022984"/>
    </source>
</evidence>
<feature type="domain" description="L,D-TPase catalytic" evidence="12">
    <location>
        <begin position="32"/>
        <end position="154"/>
    </location>
</feature>
<dbReference type="InterPro" id="IPR038063">
    <property type="entry name" value="Transpep_catalytic_dom"/>
</dbReference>
<comment type="pathway">
    <text evidence="8">Glycan biosynthesis.</text>
</comment>
<feature type="signal peptide" evidence="10">
    <location>
        <begin position="1"/>
        <end position="27"/>
    </location>
</feature>
<dbReference type="SUPFAM" id="SSF141523">
    <property type="entry name" value="L,D-transpeptidase catalytic domain-like"/>
    <property type="match status" value="1"/>
</dbReference>
<protein>
    <submittedName>
        <fullName evidence="13">SH3-like domain-containing protein</fullName>
    </submittedName>
</protein>
<reference evidence="13 14" key="1">
    <citation type="submission" date="2023-07" db="EMBL/GenBank/DDBJ databases">
        <title>Genomic Encyclopedia of Type Strains, Phase IV (KMG-IV): sequencing the most valuable type-strain genomes for metagenomic binning, comparative biology and taxonomic classification.</title>
        <authorList>
            <person name="Goeker M."/>
        </authorList>
    </citation>
    <scope>NUCLEOTIDE SEQUENCE [LARGE SCALE GENOMIC DNA]</scope>
    <source>
        <strain evidence="13 14">DSM 46876</strain>
    </source>
</reference>
<dbReference type="Gene3D" id="2.40.440.10">
    <property type="entry name" value="L,D-transpeptidase catalytic domain-like"/>
    <property type="match status" value="1"/>
</dbReference>
<dbReference type="FunFam" id="2.40.440.10:FF:000003">
    <property type="entry name" value="L,D-transpeptidase YciB"/>
    <property type="match status" value="1"/>
</dbReference>
<evidence type="ECO:0000256" key="9">
    <source>
        <dbReference type="PROSITE-ProRule" id="PRU01373"/>
    </source>
</evidence>
<comment type="pathway">
    <text evidence="1 9">Cell wall biogenesis; peptidoglycan biosynthesis.</text>
</comment>
<evidence type="ECO:0000313" key="14">
    <source>
        <dbReference type="Proteomes" id="UP001238450"/>
    </source>
</evidence>
<dbReference type="SMART" id="SM00287">
    <property type="entry name" value="SH3b"/>
    <property type="match status" value="2"/>
</dbReference>
<accession>A0AAJ1TM75</accession>
<dbReference type="GO" id="GO:0005576">
    <property type="term" value="C:extracellular region"/>
    <property type="evidence" value="ECO:0007669"/>
    <property type="project" value="TreeGrafter"/>
</dbReference>
<keyword evidence="10" id="KW-0732">Signal</keyword>
<keyword evidence="4" id="KW-0378">Hydrolase</keyword>
<evidence type="ECO:0000256" key="5">
    <source>
        <dbReference type="ARBA" id="ARBA00022960"/>
    </source>
</evidence>
<dbReference type="InterPro" id="IPR005490">
    <property type="entry name" value="LD_TPept_cat_dom"/>
</dbReference>
<keyword evidence="5 9" id="KW-0133">Cell shape</keyword>
<evidence type="ECO:0000256" key="8">
    <source>
        <dbReference type="ARBA" id="ARBA00060592"/>
    </source>
</evidence>
<dbReference type="AlphaFoldDB" id="A0AAJ1TM75"/>
<feature type="active site" description="Proton donor/acceptor" evidence="9">
    <location>
        <position position="114"/>
    </location>
</feature>
<name>A0AAJ1TM75_9BACL</name>
<dbReference type="CDD" id="cd16913">
    <property type="entry name" value="YkuD_like"/>
    <property type="match status" value="1"/>
</dbReference>
<dbReference type="RefSeq" id="WP_307254686.1">
    <property type="nucleotide sequence ID" value="NZ_JAUSUV010000017.1"/>
</dbReference>
<feature type="domain" description="SH3b" evidence="11">
    <location>
        <begin position="174"/>
        <end position="237"/>
    </location>
</feature>
<evidence type="ECO:0000259" key="11">
    <source>
        <dbReference type="PROSITE" id="PS51781"/>
    </source>
</evidence>
<keyword evidence="14" id="KW-1185">Reference proteome</keyword>
<dbReference type="EMBL" id="JAUSUV010000017">
    <property type="protein sequence ID" value="MDQ0418759.1"/>
    <property type="molecule type" value="Genomic_DNA"/>
</dbReference>
<keyword evidence="7 9" id="KW-0961">Cell wall biogenesis/degradation</keyword>
<dbReference type="Proteomes" id="UP001238450">
    <property type="component" value="Unassembled WGS sequence"/>
</dbReference>
<evidence type="ECO:0000256" key="1">
    <source>
        <dbReference type="ARBA" id="ARBA00004752"/>
    </source>
</evidence>
<dbReference type="GO" id="GO:0016740">
    <property type="term" value="F:transferase activity"/>
    <property type="evidence" value="ECO:0007669"/>
    <property type="project" value="UniProtKB-KW"/>
</dbReference>
<feature type="active site" description="Nucleophile" evidence="9">
    <location>
        <position position="130"/>
    </location>
</feature>
<evidence type="ECO:0000256" key="10">
    <source>
        <dbReference type="SAM" id="SignalP"/>
    </source>
</evidence>
<dbReference type="GO" id="GO:0071972">
    <property type="term" value="F:peptidoglycan L,D-transpeptidase activity"/>
    <property type="evidence" value="ECO:0007669"/>
    <property type="project" value="TreeGrafter"/>
</dbReference>
<dbReference type="PANTHER" id="PTHR30582:SF4">
    <property type="entry name" value="L,D-TRANSPEPTIDASE YQJB-RELATED"/>
    <property type="match status" value="1"/>
</dbReference>
<dbReference type="GO" id="GO:0008360">
    <property type="term" value="P:regulation of cell shape"/>
    <property type="evidence" value="ECO:0007669"/>
    <property type="project" value="UniProtKB-UniRule"/>
</dbReference>
<evidence type="ECO:0000259" key="12">
    <source>
        <dbReference type="PROSITE" id="PS52029"/>
    </source>
</evidence>
<comment type="caution">
    <text evidence="13">The sequence shown here is derived from an EMBL/GenBank/DDBJ whole genome shotgun (WGS) entry which is preliminary data.</text>
</comment>
<dbReference type="InterPro" id="IPR050979">
    <property type="entry name" value="LD-transpeptidase"/>
</dbReference>
<sequence>MKYTKWLLVFMVAFTVLLGSFTSDAKAAAPDYKIEINKKTNKLYLYKDGKVTKTYPVATGRTKDLTPEGTFPMVVKIVQPGWKGIPGGSPENPLGKRWIGFSVKGDNGRVYGIHGTNQPNSIGKYVSNGCIRMNEANLLELYGLIPEGIPVWIHSGSSKSKWAGDSSITVQASTGKLKIKGNQVNVRTGPSTGAFVVTQLNNGTMVDVIGKAGDWYQVRVSGGKTGFIRKDFVTSVSGSTGSTHTSPTTSSNAFTKATGSIVTIENLVNVRSNPSTTAQIRQRISKGTKLTLIGVSSEWYQVKLKDGSTAYIHKTVSKKV</sequence>
<dbReference type="InterPro" id="IPR003646">
    <property type="entry name" value="SH3-like_bac-type"/>
</dbReference>
<evidence type="ECO:0000256" key="3">
    <source>
        <dbReference type="ARBA" id="ARBA00022679"/>
    </source>
</evidence>